<dbReference type="Pfam" id="PF05050">
    <property type="entry name" value="Methyltransf_21"/>
    <property type="match status" value="1"/>
</dbReference>
<evidence type="ECO:0000256" key="1">
    <source>
        <dbReference type="SAM" id="SignalP"/>
    </source>
</evidence>
<protein>
    <recommendedName>
        <fullName evidence="2">Methyltransferase FkbM domain-containing protein</fullName>
    </recommendedName>
</protein>
<dbReference type="EMBL" id="OZ019905">
    <property type="protein sequence ID" value="CAK9202688.1"/>
    <property type="molecule type" value="Genomic_DNA"/>
</dbReference>
<dbReference type="Proteomes" id="UP001497512">
    <property type="component" value="Chromosome 13"/>
</dbReference>
<feature type="domain" description="Methyltransferase FkbM" evidence="2">
    <location>
        <begin position="171"/>
        <end position="308"/>
    </location>
</feature>
<dbReference type="SUPFAM" id="SSF53335">
    <property type="entry name" value="S-adenosyl-L-methionine-dependent methyltransferases"/>
    <property type="match status" value="1"/>
</dbReference>
<feature type="signal peptide" evidence="1">
    <location>
        <begin position="1"/>
        <end position="17"/>
    </location>
</feature>
<dbReference type="PANTHER" id="PTHR32026">
    <property type="entry name" value="METHYLTRANSFERASE-LIKE PROTEIN 24"/>
    <property type="match status" value="1"/>
</dbReference>
<evidence type="ECO:0000259" key="2">
    <source>
        <dbReference type="Pfam" id="PF05050"/>
    </source>
</evidence>
<dbReference type="InterPro" id="IPR026913">
    <property type="entry name" value="METTL24"/>
</dbReference>
<accession>A0ABP0TQR9</accession>
<dbReference type="Gene3D" id="3.40.50.150">
    <property type="entry name" value="Vaccinia Virus protein VP39"/>
    <property type="match status" value="1"/>
</dbReference>
<feature type="chain" id="PRO_5045234345" description="Methyltransferase FkbM domain-containing protein" evidence="1">
    <location>
        <begin position="18"/>
        <end position="328"/>
    </location>
</feature>
<name>A0ABP0TQR9_9BRYO</name>
<dbReference type="PANTHER" id="PTHR32026:SF27">
    <property type="entry name" value="METHYLTRANSFERASE FKBM DOMAIN-CONTAINING PROTEIN-RELATED"/>
    <property type="match status" value="1"/>
</dbReference>
<reference evidence="3" key="1">
    <citation type="submission" date="2024-02" db="EMBL/GenBank/DDBJ databases">
        <authorList>
            <consortium name="ELIXIR-Norway"/>
            <consortium name="Elixir Norway"/>
        </authorList>
    </citation>
    <scope>NUCLEOTIDE SEQUENCE</scope>
</reference>
<keyword evidence="1" id="KW-0732">Signal</keyword>
<evidence type="ECO:0000313" key="3">
    <source>
        <dbReference type="EMBL" id="CAK9202688.1"/>
    </source>
</evidence>
<dbReference type="InterPro" id="IPR006342">
    <property type="entry name" value="FkbM_mtfrase"/>
</dbReference>
<keyword evidence="4" id="KW-1185">Reference proteome</keyword>
<organism evidence="3 4">
    <name type="scientific">Sphagnum troendelagicum</name>
    <dbReference type="NCBI Taxonomy" id="128251"/>
    <lineage>
        <taxon>Eukaryota</taxon>
        <taxon>Viridiplantae</taxon>
        <taxon>Streptophyta</taxon>
        <taxon>Embryophyta</taxon>
        <taxon>Bryophyta</taxon>
        <taxon>Sphagnophytina</taxon>
        <taxon>Sphagnopsida</taxon>
        <taxon>Sphagnales</taxon>
        <taxon>Sphagnaceae</taxon>
        <taxon>Sphagnum</taxon>
    </lineage>
</organism>
<proteinExistence type="predicted"/>
<dbReference type="InterPro" id="IPR029063">
    <property type="entry name" value="SAM-dependent_MTases_sf"/>
</dbReference>
<gene>
    <name evidence="3" type="ORF">CSSPTR1EN2_LOCUS6532</name>
</gene>
<evidence type="ECO:0000313" key="4">
    <source>
        <dbReference type="Proteomes" id="UP001497512"/>
    </source>
</evidence>
<sequence length="328" mass="38605">MVVCIILIYLIIEVIVTNKYTRKSGEVDEFRPTCKTRSWSQEAFTMSSQQKEPKICGSVVGCLPETYGINISKLPLGEGRPWNQMKWMGKPARCRVKGHLIESLDDIYNFRRGWALKYVKDVEDKYHLVPWLLGNRVDLNLSKRRVYLDLGANSFKSSIQWFMQMYPCDFKEVHAFESNPNVFEFPKEEFDEDSNFKVQKNKNAIAVIKTPEIPKWMIKRMHIYNSLVSDFDDESTKIVNITRFIKETLKLKATDTVVVKMDIEGNEWSILEKWLEDSDMVDIIDELFVEVHYYHPSVRWDNKDHTRDQASHLFASLRTKGFYVHPWP</sequence>